<name>E0XVP9_9BACT</name>
<evidence type="ECO:0000256" key="1">
    <source>
        <dbReference type="SAM" id="MobiDB-lite"/>
    </source>
</evidence>
<evidence type="ECO:0000313" key="2">
    <source>
        <dbReference type="EMBL" id="ADI18490.1"/>
    </source>
</evidence>
<proteinExistence type="predicted"/>
<protein>
    <submittedName>
        <fullName evidence="2">Uncharacterized protein</fullName>
    </submittedName>
</protein>
<feature type="region of interest" description="Disordered" evidence="1">
    <location>
        <begin position="14"/>
        <end position="55"/>
    </location>
</feature>
<dbReference type="EMBL" id="GU474890">
    <property type="protein sequence ID" value="ADI18490.1"/>
    <property type="molecule type" value="Genomic_DNA"/>
</dbReference>
<sequence length="118" mass="12781">MSLVRSIQLQRPDLGTLAGKTMMDPPQTGEGGDAVNGLASGLSTPDDEDFGGNNGGSIALYPDAKWERYLDPIDETNGLYRATITVIEVNKDGRESEFTLNFLLFRPDLAEQEMGSAQ</sequence>
<organism evidence="2">
    <name type="scientific">uncultured Verrucomicrobiales bacterium HF4000_13K17</name>
    <dbReference type="NCBI Taxonomy" id="710998"/>
    <lineage>
        <taxon>Bacteria</taxon>
        <taxon>Pseudomonadati</taxon>
        <taxon>Verrucomicrobiota</taxon>
        <taxon>Verrucomicrobiia</taxon>
        <taxon>Verrucomicrobiales</taxon>
        <taxon>environmental samples</taxon>
    </lineage>
</organism>
<reference evidence="2" key="1">
    <citation type="journal article" date="2011" name="Environ. Microbiol.">
        <title>Time-series analyses of Monterey Bay coastal microbial picoplankton using a 'genome proxy' microarray.</title>
        <authorList>
            <person name="Rich V.I."/>
            <person name="Pham V.D."/>
            <person name="Eppley J."/>
            <person name="Shi Y."/>
            <person name="DeLong E.F."/>
        </authorList>
    </citation>
    <scope>NUCLEOTIDE SEQUENCE</scope>
</reference>
<accession>E0XVP9</accession>
<dbReference type="AlphaFoldDB" id="E0XVP9"/>